<keyword evidence="3 5" id="KW-0732">Signal</keyword>
<protein>
    <recommendedName>
        <fullName evidence="6">AA1-like domain-containing protein</fullName>
    </recommendedName>
</protein>
<comment type="caution">
    <text evidence="7">The sequence shown here is derived from an EMBL/GenBank/DDBJ whole genome shotgun (WGS) entry which is preliminary data.</text>
</comment>
<feature type="domain" description="AA1-like" evidence="6">
    <location>
        <begin position="58"/>
        <end position="166"/>
    </location>
</feature>
<evidence type="ECO:0000256" key="5">
    <source>
        <dbReference type="SAM" id="SignalP"/>
    </source>
</evidence>
<keyword evidence="4" id="KW-1015">Disulfide bond</keyword>
<gene>
    <name evidence="7" type="ORF">VTK73DRAFT_5862</name>
</gene>
<evidence type="ECO:0000256" key="4">
    <source>
        <dbReference type="ARBA" id="ARBA00023157"/>
    </source>
</evidence>
<evidence type="ECO:0000313" key="7">
    <source>
        <dbReference type="EMBL" id="KAL1864491.1"/>
    </source>
</evidence>
<organism evidence="7 8">
    <name type="scientific">Phialemonium thermophilum</name>
    <dbReference type="NCBI Taxonomy" id="223376"/>
    <lineage>
        <taxon>Eukaryota</taxon>
        <taxon>Fungi</taxon>
        <taxon>Dikarya</taxon>
        <taxon>Ascomycota</taxon>
        <taxon>Pezizomycotina</taxon>
        <taxon>Sordariomycetes</taxon>
        <taxon>Sordariomycetidae</taxon>
        <taxon>Cephalothecales</taxon>
        <taxon>Cephalothecaceae</taxon>
        <taxon>Phialemonium</taxon>
    </lineage>
</organism>
<name>A0ABR3WLU2_9PEZI</name>
<evidence type="ECO:0000256" key="1">
    <source>
        <dbReference type="ARBA" id="ARBA00004613"/>
    </source>
</evidence>
<reference evidence="7 8" key="1">
    <citation type="journal article" date="2024" name="Commun. Biol.">
        <title>Comparative genomic analysis of thermophilic fungi reveals convergent evolutionary adaptations and gene losses.</title>
        <authorList>
            <person name="Steindorff A.S."/>
            <person name="Aguilar-Pontes M.V."/>
            <person name="Robinson A.J."/>
            <person name="Andreopoulos B."/>
            <person name="LaButti K."/>
            <person name="Kuo A."/>
            <person name="Mondo S."/>
            <person name="Riley R."/>
            <person name="Otillar R."/>
            <person name="Haridas S."/>
            <person name="Lipzen A."/>
            <person name="Grimwood J."/>
            <person name="Schmutz J."/>
            <person name="Clum A."/>
            <person name="Reid I.D."/>
            <person name="Moisan M.C."/>
            <person name="Butler G."/>
            <person name="Nguyen T.T.M."/>
            <person name="Dewar K."/>
            <person name="Conant G."/>
            <person name="Drula E."/>
            <person name="Henrissat B."/>
            <person name="Hansel C."/>
            <person name="Singer S."/>
            <person name="Hutchinson M.I."/>
            <person name="de Vries R.P."/>
            <person name="Natvig D.O."/>
            <person name="Powell A.J."/>
            <person name="Tsang A."/>
            <person name="Grigoriev I.V."/>
        </authorList>
    </citation>
    <scope>NUCLEOTIDE SEQUENCE [LARGE SCALE GENOMIC DNA]</scope>
    <source>
        <strain evidence="7 8">ATCC 24622</strain>
    </source>
</reference>
<dbReference type="InterPro" id="IPR032382">
    <property type="entry name" value="AltA1"/>
</dbReference>
<evidence type="ECO:0000256" key="2">
    <source>
        <dbReference type="ARBA" id="ARBA00022525"/>
    </source>
</evidence>
<dbReference type="Pfam" id="PF16541">
    <property type="entry name" value="AltA1"/>
    <property type="match status" value="1"/>
</dbReference>
<keyword evidence="2" id="KW-0964">Secreted</keyword>
<dbReference type="Proteomes" id="UP001586593">
    <property type="component" value="Unassembled WGS sequence"/>
</dbReference>
<comment type="subcellular location">
    <subcellularLocation>
        <location evidence="1">Secreted</location>
    </subcellularLocation>
</comment>
<sequence length="586" mass="63434">MARLAKVILLCLAPLVACRKRQLDPVSTNCTAASSLAASWVVRNFTADTDTKFDFGPGTAGRVSFSITNTANGYNFTCLQGDGATGRAPNHYVVDGKVWYSCNVYCKGAEGEAAEEDPLLPTSFHFDAQDKSLSITQSWPCRSGNWSQTTLRGTGTATIPDLTCSPIPHGRPDQMSCAPVDIIVKPANVSIVAPTNGTEEEDGSESDPYADTAPPVNPFNPLVLPTPAVQPSSPDCNRLSENPTFRVSNFYFSMGGVTFTLENTALNYTQMCNIAGAPDQPVQDVLQTPAWWNCSYSDPNHVDYPPGGVYTTVLYGGPQNILGVNQSWYCDGEDASEAIIYSAYGEANFPLKCNETRSCVPPGPYDSKPKPTKVVYDFCRADDLRIVPSHSERWRVPKADAVAEFQPRGYNCSSKSLEAVGKYGWDITGFTLNKTYVPPSPLRNASGDYTDVLEFFYNNTATDNDWPRNTGWRQCLYITDDASGTLDGETQLTCAMSFEPFTLAFRFDNKTSTLSLSQSWTCDGVDSGHTNVFTAVGTGQLPVACTVVGNNTRCAQTGPLTVPISNITAQLNTNQTIVLQGPPVNG</sequence>
<evidence type="ECO:0000256" key="3">
    <source>
        <dbReference type="ARBA" id="ARBA00022729"/>
    </source>
</evidence>
<keyword evidence="8" id="KW-1185">Reference proteome</keyword>
<dbReference type="EMBL" id="JAZHXJ010000329">
    <property type="protein sequence ID" value="KAL1864491.1"/>
    <property type="molecule type" value="Genomic_DNA"/>
</dbReference>
<feature type="signal peptide" evidence="5">
    <location>
        <begin position="1"/>
        <end position="18"/>
    </location>
</feature>
<evidence type="ECO:0000259" key="6">
    <source>
        <dbReference type="Pfam" id="PF16541"/>
    </source>
</evidence>
<accession>A0ABR3WLU2</accession>
<evidence type="ECO:0000313" key="8">
    <source>
        <dbReference type="Proteomes" id="UP001586593"/>
    </source>
</evidence>
<proteinExistence type="predicted"/>
<feature type="chain" id="PRO_5046421215" description="AA1-like domain-containing protein" evidence="5">
    <location>
        <begin position="19"/>
        <end position="586"/>
    </location>
</feature>